<evidence type="ECO:0000259" key="2">
    <source>
        <dbReference type="Pfam" id="PF00857"/>
    </source>
</evidence>
<dbReference type="InterPro" id="IPR000868">
    <property type="entry name" value="Isochorismatase-like_dom"/>
</dbReference>
<evidence type="ECO:0000313" key="4">
    <source>
        <dbReference type="Proteomes" id="UP000253862"/>
    </source>
</evidence>
<dbReference type="Proteomes" id="UP000253862">
    <property type="component" value="Chromosome"/>
</dbReference>
<keyword evidence="4" id="KW-1185">Reference proteome</keyword>
<evidence type="ECO:0000313" key="3">
    <source>
        <dbReference type="EMBL" id="AXH30094.1"/>
    </source>
</evidence>
<keyword evidence="1 3" id="KW-0378">Hydrolase</keyword>
<accession>A0A345JRZ8</accession>
<dbReference type="AlphaFoldDB" id="A0A345JRZ8"/>
<reference evidence="3 4" key="1">
    <citation type="submission" date="2017-07" db="EMBL/GenBank/DDBJ databases">
        <title>Complete genome sequences and comparative analysis of the novel pathogen Francisella opportunistica.</title>
        <authorList>
            <person name="Dietrich E.A."/>
            <person name="Kingry L.C."/>
            <person name="Petersen J.M."/>
        </authorList>
    </citation>
    <scope>NUCLEOTIDE SEQUENCE [LARGE SCALE GENOMIC DNA]</scope>
    <source>
        <strain evidence="3 4">14-2155</strain>
    </source>
</reference>
<protein>
    <submittedName>
        <fullName evidence="3">Cysteine hydrolase</fullName>
    </submittedName>
</protein>
<dbReference type="InterPro" id="IPR036380">
    <property type="entry name" value="Isochorismatase-like_sf"/>
</dbReference>
<dbReference type="RefSeq" id="WP_071629363.1">
    <property type="nucleotide sequence ID" value="NZ_CP022375.1"/>
</dbReference>
<dbReference type="Gene3D" id="3.40.50.850">
    <property type="entry name" value="Isochorismatase-like"/>
    <property type="match status" value="1"/>
</dbReference>
<proteinExistence type="predicted"/>
<dbReference type="PANTHER" id="PTHR43540">
    <property type="entry name" value="PEROXYUREIDOACRYLATE/UREIDOACRYLATE AMIDOHYDROLASE-RELATED"/>
    <property type="match status" value="1"/>
</dbReference>
<dbReference type="KEGG" id="foo:CGC45_05615"/>
<feature type="domain" description="Isochorismatase-like" evidence="2">
    <location>
        <begin position="5"/>
        <end position="185"/>
    </location>
</feature>
<dbReference type="CDD" id="cd00431">
    <property type="entry name" value="cysteine_hydrolases"/>
    <property type="match status" value="1"/>
</dbReference>
<dbReference type="Pfam" id="PF00857">
    <property type="entry name" value="Isochorismatase"/>
    <property type="match status" value="1"/>
</dbReference>
<organism evidence="3 4">
    <name type="scientific">Francisella opportunistica</name>
    <dbReference type="NCBI Taxonomy" id="2016517"/>
    <lineage>
        <taxon>Bacteria</taxon>
        <taxon>Pseudomonadati</taxon>
        <taxon>Pseudomonadota</taxon>
        <taxon>Gammaproteobacteria</taxon>
        <taxon>Thiotrichales</taxon>
        <taxon>Francisellaceae</taxon>
        <taxon>Francisella</taxon>
    </lineage>
</organism>
<gene>
    <name evidence="3" type="ORF">CGC43_05615</name>
</gene>
<sequence>MENTFVIVADFINEIVDEKGAFGAHNAQRIKEDKTIQKANKLIAWARANSIQIAHVRVGFSKNYQECSKVSPMFKLAPKNKVLELSTWATQFHPDIDIQDNDVIITKHRVSALYGTDLELILRANNVEHVVVCGVSTSYVVESTVRELHDRDYKVTVIADACNAASQEVHNASLANLSRIADIVNIDDFILC</sequence>
<name>A0A345JRZ8_9GAMM</name>
<dbReference type="EMBL" id="CP022375">
    <property type="protein sequence ID" value="AXH30094.1"/>
    <property type="molecule type" value="Genomic_DNA"/>
</dbReference>
<dbReference type="InterPro" id="IPR050272">
    <property type="entry name" value="Isochorismatase-like_hydrls"/>
</dbReference>
<evidence type="ECO:0000256" key="1">
    <source>
        <dbReference type="ARBA" id="ARBA00022801"/>
    </source>
</evidence>
<dbReference type="OrthoDB" id="9807387at2"/>
<dbReference type="GO" id="GO:0016787">
    <property type="term" value="F:hydrolase activity"/>
    <property type="evidence" value="ECO:0007669"/>
    <property type="project" value="UniProtKB-KW"/>
</dbReference>
<dbReference type="SUPFAM" id="SSF52499">
    <property type="entry name" value="Isochorismatase-like hydrolases"/>
    <property type="match status" value="1"/>
</dbReference>
<dbReference type="PANTHER" id="PTHR43540:SF1">
    <property type="entry name" value="ISOCHORISMATASE HYDROLASE"/>
    <property type="match status" value="1"/>
</dbReference>